<reference key="1">
    <citation type="submission" date="2007-01" db="EMBL/GenBank/DDBJ databases">
        <title>The Genome Sequence of Puccinia graminis f. sp. tritici Strain CRL 75-36-700-3.</title>
        <authorList>
            <consortium name="The Broad Institute Genome Sequencing Platform"/>
            <person name="Birren B."/>
            <person name="Lander E."/>
            <person name="Galagan J."/>
            <person name="Nusbaum C."/>
            <person name="Devon K."/>
            <person name="Cuomo C."/>
            <person name="Jaffe D."/>
            <person name="Butler J."/>
            <person name="Alvarez P."/>
            <person name="Gnerre S."/>
            <person name="Grabherr M."/>
            <person name="Mauceli E."/>
            <person name="Brockman W."/>
            <person name="Young S."/>
            <person name="LaButti K."/>
            <person name="Sykes S."/>
            <person name="DeCaprio D."/>
            <person name="Crawford M."/>
            <person name="Koehrsen M."/>
            <person name="Engels R."/>
            <person name="Montgomery P."/>
            <person name="Pearson M."/>
            <person name="Howarth C."/>
            <person name="Larson L."/>
            <person name="White J."/>
            <person name="Zeng Q."/>
            <person name="Kodira C."/>
            <person name="Yandava C."/>
            <person name="Alvarado L."/>
            <person name="O'Leary S."/>
            <person name="Szabo L."/>
            <person name="Dean R."/>
            <person name="Schein J."/>
        </authorList>
    </citation>
    <scope>NUCLEOTIDE SEQUENCE</scope>
    <source>
        <strain>CRL 75-36-700-3</strain>
    </source>
</reference>
<dbReference type="AlphaFoldDB" id="E3L0M4"/>
<dbReference type="PANTHER" id="PTHR35871:SF1">
    <property type="entry name" value="CXC1-LIKE CYSTEINE CLUSTER ASSOCIATED WITH KDZ TRANSPOSASES DOMAIN-CONTAINING PROTEIN"/>
    <property type="match status" value="1"/>
</dbReference>
<feature type="compositionally biased region" description="Low complexity" evidence="1">
    <location>
        <begin position="1"/>
        <end position="10"/>
    </location>
</feature>
<dbReference type="RefSeq" id="XP_003334571.2">
    <property type="nucleotide sequence ID" value="XM_003334523.2"/>
</dbReference>
<dbReference type="GeneID" id="10546211"/>
<dbReference type="Proteomes" id="UP000008783">
    <property type="component" value="Unassembled WGS sequence"/>
</dbReference>
<feature type="region of interest" description="Disordered" evidence="1">
    <location>
        <begin position="99"/>
        <end position="174"/>
    </location>
</feature>
<dbReference type="PANTHER" id="PTHR35871">
    <property type="entry name" value="EXPRESSED PROTEIN"/>
    <property type="match status" value="1"/>
</dbReference>
<evidence type="ECO:0000313" key="3">
    <source>
        <dbReference type="Proteomes" id="UP000008783"/>
    </source>
</evidence>
<evidence type="ECO:0000256" key="1">
    <source>
        <dbReference type="SAM" id="MobiDB-lite"/>
    </source>
</evidence>
<feature type="compositionally biased region" description="Polar residues" evidence="1">
    <location>
        <begin position="155"/>
        <end position="164"/>
    </location>
</feature>
<feature type="region of interest" description="Disordered" evidence="1">
    <location>
        <begin position="1"/>
        <end position="68"/>
    </location>
</feature>
<dbReference type="VEuPathDB" id="FungiDB:PGTG_16000"/>
<gene>
    <name evidence="2" type="ORF">PGTG_16000</name>
</gene>
<dbReference type="InParanoid" id="E3L0M4"/>
<evidence type="ECO:0000313" key="2">
    <source>
        <dbReference type="EMBL" id="EFP90152.2"/>
    </source>
</evidence>
<feature type="region of interest" description="Disordered" evidence="1">
    <location>
        <begin position="586"/>
        <end position="609"/>
    </location>
</feature>
<accession>E3L0M4</accession>
<sequence length="815" mass="91927">MAKSIKASKAQIKRWAEEKNDPTRTRKKARHSQVDPIQIESSSDNENPSDQPLGTSNQPISVPDDNNALAEDGLINRFQEREIEEVDEAHDMIQFLHESLDDPTSDEGEDLDGNSDSDTEDTPSNFWPLFFGKNKPSITTSQRKLKSGRTGYQKPVSNPLSTSGKLVPRPLPRQTKHDYHKNFIKAVGKGNMMMENFITRTPGVPRPAASLASSTNLTPIPELPPIQSPNSDPTATNQNLVELRLELHFNRYHSAPQKKVVNKDEKLKSKAKHRWQQLNSAIVSAIKLSKSAIRRQLVSSSSINEPPPSSSGLNQARIISKQARHVLAHKEFLETQLGNKTVHQSLLNNPEVRKALFAWAAAQTPGEVTPATLHHHVNHTILPKCKIERTVTIKSVTQWMYKLGFSRQEYRKSQYFDGHERPDVVLSRKKYVDDYLLLRQRSRKYGGENFEISTEIDPEILGHMKETIFIFHDESTIHAKERPSKTWLLPGTSELRSKSSGRLIHISDFILESTGRLVLSKDELEKLKTKQPTGGVFVFDCSSAHGAFSPSALRVQKMNLGHGGKQARLRDTVIPSDDPLIPLHLHGQPQTLSYDDSHPDPERAGKQKGVKAVLEERGLWQHYTRQSQESGKPALTLSCKTCTTSNIWKDAISRAERLIQQAEDCGYFLSNAQSMSEIAETEAAKNQESEESTLDPVPNDAGSMCCWSRILSLQSDFANERPLLQTIIEDRGHICLFLPKISLRIKSNRTFLVIHQAGIPKEVAYNMKYFCRTDRQVNVYQQGYNGAQSQILMKKYKSHRCIPRNAAMRIDMLTS</sequence>
<protein>
    <submittedName>
        <fullName evidence="2">Uncharacterized protein</fullName>
    </submittedName>
</protein>
<keyword evidence="3" id="KW-1185">Reference proteome</keyword>
<dbReference type="HOGENOM" id="CLU_005726_6_0_1"/>
<feature type="compositionally biased region" description="Polar residues" evidence="1">
    <location>
        <begin position="39"/>
        <end position="60"/>
    </location>
</feature>
<organism evidence="2 3">
    <name type="scientific">Puccinia graminis f. sp. tritici (strain CRL 75-36-700-3 / race SCCL)</name>
    <name type="common">Black stem rust fungus</name>
    <dbReference type="NCBI Taxonomy" id="418459"/>
    <lineage>
        <taxon>Eukaryota</taxon>
        <taxon>Fungi</taxon>
        <taxon>Dikarya</taxon>
        <taxon>Basidiomycota</taxon>
        <taxon>Pucciniomycotina</taxon>
        <taxon>Pucciniomycetes</taxon>
        <taxon>Pucciniales</taxon>
        <taxon>Pucciniaceae</taxon>
        <taxon>Puccinia</taxon>
    </lineage>
</organism>
<reference evidence="3" key="2">
    <citation type="journal article" date="2011" name="Proc. Natl. Acad. Sci. U.S.A.">
        <title>Obligate biotrophy features unraveled by the genomic analysis of rust fungi.</title>
        <authorList>
            <person name="Duplessis S."/>
            <person name="Cuomo C.A."/>
            <person name="Lin Y.-C."/>
            <person name="Aerts A."/>
            <person name="Tisserant E."/>
            <person name="Veneault-Fourrey C."/>
            <person name="Joly D.L."/>
            <person name="Hacquard S."/>
            <person name="Amselem J."/>
            <person name="Cantarel B.L."/>
            <person name="Chiu R."/>
            <person name="Coutinho P.M."/>
            <person name="Feau N."/>
            <person name="Field M."/>
            <person name="Frey P."/>
            <person name="Gelhaye E."/>
            <person name="Goldberg J."/>
            <person name="Grabherr M.G."/>
            <person name="Kodira C.D."/>
            <person name="Kohler A."/>
            <person name="Kuees U."/>
            <person name="Lindquist E.A."/>
            <person name="Lucas S.M."/>
            <person name="Mago R."/>
            <person name="Mauceli E."/>
            <person name="Morin E."/>
            <person name="Murat C."/>
            <person name="Pangilinan J.L."/>
            <person name="Park R."/>
            <person name="Pearson M."/>
            <person name="Quesneville H."/>
            <person name="Rouhier N."/>
            <person name="Sakthikumar S."/>
            <person name="Salamov A.A."/>
            <person name="Schmutz J."/>
            <person name="Selles B."/>
            <person name="Shapiro H."/>
            <person name="Tanguay P."/>
            <person name="Tuskan G.A."/>
            <person name="Henrissat B."/>
            <person name="Van de Peer Y."/>
            <person name="Rouze P."/>
            <person name="Ellis J.G."/>
            <person name="Dodds P.N."/>
            <person name="Schein J.E."/>
            <person name="Zhong S."/>
            <person name="Hamelin R.C."/>
            <person name="Grigoriev I.V."/>
            <person name="Szabo L.J."/>
            <person name="Martin F."/>
        </authorList>
    </citation>
    <scope>NUCLEOTIDE SEQUENCE [LARGE SCALE GENOMIC DNA]</scope>
    <source>
        <strain evidence="3">CRL 75-36-700-3 / race SCCL</strain>
    </source>
</reference>
<proteinExistence type="predicted"/>
<dbReference type="KEGG" id="pgr:PGTG_16000"/>
<feature type="compositionally biased region" description="Basic and acidic residues" evidence="1">
    <location>
        <begin position="14"/>
        <end position="24"/>
    </location>
</feature>
<feature type="compositionally biased region" description="Acidic residues" evidence="1">
    <location>
        <begin position="101"/>
        <end position="121"/>
    </location>
</feature>
<name>E3L0M4_PUCGT</name>
<dbReference type="EMBL" id="DS178329">
    <property type="protein sequence ID" value="EFP90152.2"/>
    <property type="molecule type" value="Genomic_DNA"/>
</dbReference>
<feature type="compositionally biased region" description="Basic and acidic residues" evidence="1">
    <location>
        <begin position="595"/>
        <end position="605"/>
    </location>
</feature>